<accession>A0A0E9RN70</accession>
<proteinExistence type="predicted"/>
<reference evidence="1" key="1">
    <citation type="submission" date="2014-11" db="EMBL/GenBank/DDBJ databases">
        <authorList>
            <person name="Amaro Gonzalez C."/>
        </authorList>
    </citation>
    <scope>NUCLEOTIDE SEQUENCE</scope>
</reference>
<sequence>MHSAAVSFHYIIGLLHNNQRCQIKYLLW</sequence>
<protein>
    <submittedName>
        <fullName evidence="1">Uncharacterized protein</fullName>
    </submittedName>
</protein>
<dbReference type="EMBL" id="GBXM01078330">
    <property type="protein sequence ID" value="JAH30247.1"/>
    <property type="molecule type" value="Transcribed_RNA"/>
</dbReference>
<evidence type="ECO:0000313" key="1">
    <source>
        <dbReference type="EMBL" id="JAH30247.1"/>
    </source>
</evidence>
<name>A0A0E9RN70_ANGAN</name>
<dbReference type="AlphaFoldDB" id="A0A0E9RN70"/>
<organism evidence="1">
    <name type="scientific">Anguilla anguilla</name>
    <name type="common">European freshwater eel</name>
    <name type="synonym">Muraena anguilla</name>
    <dbReference type="NCBI Taxonomy" id="7936"/>
    <lineage>
        <taxon>Eukaryota</taxon>
        <taxon>Metazoa</taxon>
        <taxon>Chordata</taxon>
        <taxon>Craniata</taxon>
        <taxon>Vertebrata</taxon>
        <taxon>Euteleostomi</taxon>
        <taxon>Actinopterygii</taxon>
        <taxon>Neopterygii</taxon>
        <taxon>Teleostei</taxon>
        <taxon>Anguilliformes</taxon>
        <taxon>Anguillidae</taxon>
        <taxon>Anguilla</taxon>
    </lineage>
</organism>
<reference evidence="1" key="2">
    <citation type="journal article" date="2015" name="Fish Shellfish Immunol.">
        <title>Early steps in the European eel (Anguilla anguilla)-Vibrio vulnificus interaction in the gills: Role of the RtxA13 toxin.</title>
        <authorList>
            <person name="Callol A."/>
            <person name="Pajuelo D."/>
            <person name="Ebbesson L."/>
            <person name="Teles M."/>
            <person name="MacKenzie S."/>
            <person name="Amaro C."/>
        </authorList>
    </citation>
    <scope>NUCLEOTIDE SEQUENCE</scope>
</reference>